<dbReference type="PANTHER" id="PTHR43133:SF63">
    <property type="entry name" value="RNA POLYMERASE SIGMA FACTOR FECI-RELATED"/>
    <property type="match status" value="1"/>
</dbReference>
<dbReference type="InterPro" id="IPR013324">
    <property type="entry name" value="RNA_pol_sigma_r3/r4-like"/>
</dbReference>
<organism evidence="7 8">
    <name type="scientific">Halomonas casei</name>
    <dbReference type="NCBI Taxonomy" id="2742613"/>
    <lineage>
        <taxon>Bacteria</taxon>
        <taxon>Pseudomonadati</taxon>
        <taxon>Pseudomonadota</taxon>
        <taxon>Gammaproteobacteria</taxon>
        <taxon>Oceanospirillales</taxon>
        <taxon>Halomonadaceae</taxon>
        <taxon>Halomonas</taxon>
    </lineage>
</organism>
<dbReference type="SUPFAM" id="SSF88946">
    <property type="entry name" value="Sigma2 domain of RNA polymerase sigma factors"/>
    <property type="match status" value="1"/>
</dbReference>
<reference evidence="7 8" key="1">
    <citation type="submission" date="2020-07" db="EMBL/GenBank/DDBJ databases">
        <title>Halophilic bacteria isolated from french cheeses.</title>
        <authorList>
            <person name="Kothe C.I."/>
            <person name="Farah-Kraiem B."/>
            <person name="Renault P."/>
            <person name="Dridi B."/>
        </authorList>
    </citation>
    <scope>NUCLEOTIDE SEQUENCE [LARGE SCALE GENOMIC DNA]</scope>
    <source>
        <strain evidence="7 8">FME1</strain>
    </source>
</reference>
<dbReference type="Pfam" id="PF08281">
    <property type="entry name" value="Sigma70_r4_2"/>
    <property type="match status" value="1"/>
</dbReference>
<dbReference type="PANTHER" id="PTHR43133">
    <property type="entry name" value="RNA POLYMERASE ECF-TYPE SIGMA FACTO"/>
    <property type="match status" value="1"/>
</dbReference>
<dbReference type="Proteomes" id="UP001645039">
    <property type="component" value="Unassembled WGS sequence"/>
</dbReference>
<evidence type="ECO:0000256" key="3">
    <source>
        <dbReference type="ARBA" id="ARBA00023082"/>
    </source>
</evidence>
<feature type="domain" description="RNA polymerase sigma factor 70 region 4 type 2" evidence="6">
    <location>
        <begin position="107"/>
        <end position="159"/>
    </location>
</feature>
<dbReference type="SUPFAM" id="SSF88659">
    <property type="entry name" value="Sigma3 and sigma4 domains of RNA polymerase sigma factors"/>
    <property type="match status" value="1"/>
</dbReference>
<dbReference type="CDD" id="cd06171">
    <property type="entry name" value="Sigma70_r4"/>
    <property type="match status" value="1"/>
</dbReference>
<proteinExistence type="inferred from homology"/>
<evidence type="ECO:0000313" key="8">
    <source>
        <dbReference type="Proteomes" id="UP001645039"/>
    </source>
</evidence>
<evidence type="ECO:0000259" key="6">
    <source>
        <dbReference type="Pfam" id="PF08281"/>
    </source>
</evidence>
<comment type="similarity">
    <text evidence="1">Belongs to the sigma-70 factor family. ECF subfamily.</text>
</comment>
<keyword evidence="3" id="KW-0731">Sigma factor</keyword>
<evidence type="ECO:0000259" key="5">
    <source>
        <dbReference type="Pfam" id="PF04542"/>
    </source>
</evidence>
<dbReference type="Gene3D" id="1.10.1740.10">
    <property type="match status" value="1"/>
</dbReference>
<feature type="domain" description="RNA polymerase sigma-70 region 2" evidence="5">
    <location>
        <begin position="14"/>
        <end position="74"/>
    </location>
</feature>
<protein>
    <submittedName>
        <fullName evidence="7">RNA polymerase sigma factor</fullName>
    </submittedName>
</protein>
<dbReference type="Gene3D" id="1.10.10.10">
    <property type="entry name" value="Winged helix-like DNA-binding domain superfamily/Winged helix DNA-binding domain"/>
    <property type="match status" value="1"/>
</dbReference>
<dbReference type="InterPro" id="IPR039425">
    <property type="entry name" value="RNA_pol_sigma-70-like"/>
</dbReference>
<dbReference type="InterPro" id="IPR007627">
    <property type="entry name" value="RNA_pol_sigma70_r2"/>
</dbReference>
<dbReference type="NCBIfam" id="TIGR02937">
    <property type="entry name" value="sigma70-ECF"/>
    <property type="match status" value="1"/>
</dbReference>
<dbReference type="InterPro" id="IPR013325">
    <property type="entry name" value="RNA_pol_sigma_r2"/>
</dbReference>
<dbReference type="InterPro" id="IPR036388">
    <property type="entry name" value="WH-like_DNA-bd_sf"/>
</dbReference>
<comment type="caution">
    <text evidence="7">The sequence shown here is derived from an EMBL/GenBank/DDBJ whole genome shotgun (WGS) entry which is preliminary data.</text>
</comment>
<dbReference type="EMBL" id="RRZD01000001">
    <property type="protein sequence ID" value="MBE0398725.1"/>
    <property type="molecule type" value="Genomic_DNA"/>
</dbReference>
<name>A0ABR9EWY4_9GAMM</name>
<evidence type="ECO:0000256" key="2">
    <source>
        <dbReference type="ARBA" id="ARBA00023015"/>
    </source>
</evidence>
<keyword evidence="2" id="KW-0805">Transcription regulation</keyword>
<evidence type="ECO:0000256" key="4">
    <source>
        <dbReference type="ARBA" id="ARBA00023163"/>
    </source>
</evidence>
<dbReference type="Pfam" id="PF04542">
    <property type="entry name" value="Sigma70_r2"/>
    <property type="match status" value="1"/>
</dbReference>
<keyword evidence="4" id="KW-0804">Transcription</keyword>
<evidence type="ECO:0000313" key="7">
    <source>
        <dbReference type="EMBL" id="MBE0398725.1"/>
    </source>
</evidence>
<dbReference type="InterPro" id="IPR014284">
    <property type="entry name" value="RNA_pol_sigma-70_dom"/>
</dbReference>
<gene>
    <name evidence="7" type="ORF">EI168_01190</name>
</gene>
<dbReference type="RefSeq" id="WP_192535735.1">
    <property type="nucleotide sequence ID" value="NZ_RRZD01000001.1"/>
</dbReference>
<sequence>MTKPPAVLLRMFLNERHRLVKRIKQVVGSTSVAEDLAQDTFVKLWQRSSKDTDTAGLLHRTAQNLALDYLRSQAVRRRYQTNELNAADEPPQAPSPEQIANTMQQWQRLTEQLNDLPPRTKRVFLLNRIEGETYNAIAERLGISISTVEKDMMRAMRLCREWKRQSINEEEAPAKRCINNNKPCIQKGLDRD</sequence>
<accession>A0ABR9EWY4</accession>
<evidence type="ECO:0000256" key="1">
    <source>
        <dbReference type="ARBA" id="ARBA00010641"/>
    </source>
</evidence>
<keyword evidence="8" id="KW-1185">Reference proteome</keyword>
<dbReference type="InterPro" id="IPR013249">
    <property type="entry name" value="RNA_pol_sigma70_r4_t2"/>
</dbReference>